<dbReference type="InterPro" id="IPR006680">
    <property type="entry name" value="Amidohydro-rel"/>
</dbReference>
<comment type="caution">
    <text evidence="10">The sequence shown here is derived from an EMBL/GenBank/DDBJ whole genome shotgun (WGS) entry which is preliminary data.</text>
</comment>
<comment type="subunit">
    <text evidence="4">Homotetramer.</text>
</comment>
<evidence type="ECO:0000313" key="10">
    <source>
        <dbReference type="EMBL" id="KAK7472856.1"/>
    </source>
</evidence>
<evidence type="ECO:0000256" key="3">
    <source>
        <dbReference type="ARBA" id="ARBA00010368"/>
    </source>
</evidence>
<evidence type="ECO:0000256" key="5">
    <source>
        <dbReference type="ARBA" id="ARBA00012863"/>
    </source>
</evidence>
<reference evidence="10 11" key="1">
    <citation type="submission" date="2024-01" db="EMBL/GenBank/DDBJ databases">
        <title>A draft genome for the cacao thread blight pathogen Marasmiellus scandens.</title>
        <authorList>
            <person name="Baruah I.K."/>
            <person name="Leung J."/>
            <person name="Bukari Y."/>
            <person name="Amoako-Attah I."/>
            <person name="Meinhardt L.W."/>
            <person name="Bailey B.A."/>
            <person name="Cohen S.P."/>
        </authorList>
    </citation>
    <scope>NUCLEOTIDE SEQUENCE [LARGE SCALE GENOMIC DNA]</scope>
    <source>
        <strain evidence="10 11">GH-19</strain>
    </source>
</reference>
<evidence type="ECO:0000256" key="8">
    <source>
        <dbReference type="ARBA" id="ARBA00022833"/>
    </source>
</evidence>
<comment type="cofactor">
    <cofactor evidence="1">
        <name>Zn(2+)</name>
        <dbReference type="ChEBI" id="CHEBI:29105"/>
    </cofactor>
</comment>
<dbReference type="PROSITE" id="PS00482">
    <property type="entry name" value="DIHYDROOROTASE_1"/>
    <property type="match status" value="1"/>
</dbReference>
<evidence type="ECO:0000256" key="2">
    <source>
        <dbReference type="ARBA" id="ARBA00004968"/>
    </source>
</evidence>
<dbReference type="Proteomes" id="UP001498398">
    <property type="component" value="Unassembled WGS sequence"/>
</dbReference>
<comment type="similarity">
    <text evidence="3">Belongs to the metallo-dependent hydrolases superfamily. Allantoinase family.</text>
</comment>
<dbReference type="GO" id="GO:0004038">
    <property type="term" value="F:allantoinase activity"/>
    <property type="evidence" value="ECO:0007669"/>
    <property type="project" value="UniProtKB-EC"/>
</dbReference>
<organism evidence="10 11">
    <name type="scientific">Marasmiellus scandens</name>
    <dbReference type="NCBI Taxonomy" id="2682957"/>
    <lineage>
        <taxon>Eukaryota</taxon>
        <taxon>Fungi</taxon>
        <taxon>Dikarya</taxon>
        <taxon>Basidiomycota</taxon>
        <taxon>Agaricomycotina</taxon>
        <taxon>Agaricomycetes</taxon>
        <taxon>Agaricomycetidae</taxon>
        <taxon>Agaricales</taxon>
        <taxon>Marasmiineae</taxon>
        <taxon>Omphalotaceae</taxon>
        <taxon>Marasmiellus</taxon>
    </lineage>
</organism>
<dbReference type="PANTHER" id="PTHR43668">
    <property type="entry name" value="ALLANTOINASE"/>
    <property type="match status" value="1"/>
</dbReference>
<gene>
    <name evidence="10" type="primary">DAL1</name>
    <name evidence="10" type="ORF">VKT23_000964</name>
</gene>
<keyword evidence="7 10" id="KW-0378">Hydrolase</keyword>
<evidence type="ECO:0000256" key="6">
    <source>
        <dbReference type="ARBA" id="ARBA00022723"/>
    </source>
</evidence>
<comment type="pathway">
    <text evidence="2">Nitrogen metabolism; (S)-allantoin degradation; allantoate from (S)-allantoin: step 1/1.</text>
</comment>
<dbReference type="InterPro" id="IPR002195">
    <property type="entry name" value="Dihydroorotase_CS"/>
</dbReference>
<keyword evidence="11" id="KW-1185">Reference proteome</keyword>
<dbReference type="InterPro" id="IPR017593">
    <property type="entry name" value="Allantoinase"/>
</dbReference>
<evidence type="ECO:0000256" key="1">
    <source>
        <dbReference type="ARBA" id="ARBA00001947"/>
    </source>
</evidence>
<evidence type="ECO:0000313" key="11">
    <source>
        <dbReference type="Proteomes" id="UP001498398"/>
    </source>
</evidence>
<dbReference type="EMBL" id="JBANRG010000001">
    <property type="protein sequence ID" value="KAK7472856.1"/>
    <property type="molecule type" value="Genomic_DNA"/>
</dbReference>
<dbReference type="PANTHER" id="PTHR43668:SF2">
    <property type="entry name" value="ALLANTOINASE"/>
    <property type="match status" value="1"/>
</dbReference>
<proteinExistence type="inferred from homology"/>
<dbReference type="SUPFAM" id="SSF51338">
    <property type="entry name" value="Composite domain of metallo-dependent hydrolases"/>
    <property type="match status" value="1"/>
</dbReference>
<dbReference type="NCBIfam" id="TIGR03178">
    <property type="entry name" value="allantoinase"/>
    <property type="match status" value="1"/>
</dbReference>
<keyword evidence="6" id="KW-0479">Metal-binding</keyword>
<dbReference type="EC" id="3.5.2.5" evidence="5"/>
<dbReference type="InterPro" id="IPR050138">
    <property type="entry name" value="DHOase/Allantoinase_Hydrolase"/>
</dbReference>
<dbReference type="Pfam" id="PF01979">
    <property type="entry name" value="Amidohydro_1"/>
    <property type="match status" value="1"/>
</dbReference>
<evidence type="ECO:0000256" key="4">
    <source>
        <dbReference type="ARBA" id="ARBA00011881"/>
    </source>
</evidence>
<accession>A0ABR1K5N3</accession>
<keyword evidence="8" id="KW-0862">Zinc</keyword>
<sequence>MITVCTSSNVLLGFHPQPATIVINNTTGKITDIYDRCMARDSFPPHTRYIDAGSRYILPGLVDAHVHLNEPGRTDWEGFLTGTKAAASGGVTTVVDMPLNSIPPTTTLSHLETKRSAAHGQCYCDVAFWGGVIPGNQAHLKPLINAGVKGFKCFLIESGVEEFPCVTEDDLHASMSVLQDTSSVLLFHAELDNHAHPQPQNPDPLLYTTFLDSRPQKLEADAIALITKLQKAYPSLRCHIVHLSAASALPIIRAAQAGGLKLTVETCFHYLCLQSDDIPNGRPEFKCCPPIREAGNREQIWDALKDGTIDCVVSDHSPCVKELKQLVDGDIMSAWGGISTLGLGLSLLWTEGLKRGIGISDIIKWTSWNAAEHAGLSNQKGKLEVGYDGDFLIWDPDREFEVTKQSLNFKNKISPYVGRKLRGKVEKTFVRGNLVYDCMQGFESIEPIGKLL</sequence>
<feature type="domain" description="Amidohydrolase-related" evidence="9">
    <location>
        <begin position="56"/>
        <end position="435"/>
    </location>
</feature>
<dbReference type="Gene3D" id="3.20.20.140">
    <property type="entry name" value="Metal-dependent hydrolases"/>
    <property type="match status" value="1"/>
</dbReference>
<evidence type="ECO:0000256" key="7">
    <source>
        <dbReference type="ARBA" id="ARBA00022801"/>
    </source>
</evidence>
<dbReference type="SUPFAM" id="SSF51556">
    <property type="entry name" value="Metallo-dependent hydrolases"/>
    <property type="match status" value="1"/>
</dbReference>
<name>A0ABR1K5N3_9AGAR</name>
<dbReference type="InterPro" id="IPR032466">
    <property type="entry name" value="Metal_Hydrolase"/>
</dbReference>
<dbReference type="InterPro" id="IPR011059">
    <property type="entry name" value="Metal-dep_hydrolase_composite"/>
</dbReference>
<protein>
    <recommendedName>
        <fullName evidence="5">allantoinase</fullName>
        <ecNumber evidence="5">3.5.2.5</ecNumber>
    </recommendedName>
</protein>
<evidence type="ECO:0000259" key="9">
    <source>
        <dbReference type="Pfam" id="PF01979"/>
    </source>
</evidence>